<feature type="chain" id="PRO_5004627998" description="Collagen-like protein" evidence="2">
    <location>
        <begin position="23"/>
        <end position="153"/>
    </location>
</feature>
<name>U2IWZ8_9SPHI</name>
<protein>
    <recommendedName>
        <fullName evidence="5">Collagen-like protein</fullName>
    </recommendedName>
</protein>
<feature type="region of interest" description="Disordered" evidence="1">
    <location>
        <begin position="25"/>
        <end position="52"/>
    </location>
</feature>
<evidence type="ECO:0000256" key="1">
    <source>
        <dbReference type="SAM" id="MobiDB-lite"/>
    </source>
</evidence>
<accession>U2IWZ8</accession>
<comment type="caution">
    <text evidence="3">The sequence shown here is derived from an EMBL/GenBank/DDBJ whole genome shotgun (WGS) entry which is preliminary data.</text>
</comment>
<dbReference type="STRING" id="1346330.M472_00420"/>
<dbReference type="PATRIC" id="fig|1346330.5.peg.3946"/>
<keyword evidence="4" id="KW-1185">Reference proteome</keyword>
<keyword evidence="2" id="KW-0732">Signal</keyword>
<organism evidence="3 4">
    <name type="scientific">Sphingobacterium paucimobilis HER1398</name>
    <dbReference type="NCBI Taxonomy" id="1346330"/>
    <lineage>
        <taxon>Bacteria</taxon>
        <taxon>Pseudomonadati</taxon>
        <taxon>Bacteroidota</taxon>
        <taxon>Sphingobacteriia</taxon>
        <taxon>Sphingobacteriales</taxon>
        <taxon>Sphingobacteriaceae</taxon>
        <taxon>Sphingobacterium</taxon>
    </lineage>
</organism>
<dbReference type="RefSeq" id="WP_021071950.1">
    <property type="nucleotide sequence ID" value="NZ_ATDL01000022.1"/>
</dbReference>
<sequence>MKMHTILWGVVLALLIGSSSCTKDGDTGPVGENGVKGPQGPTGDKGPNGDDADISNVEIFGSEWSDAVFTGSGTDWKFKIAAPQITQEVLDKYVVHVYFFNNSGNYLYKLPYKGTYASTNKIISKISVGEVEIQSTYKANAKFRFVIIDPNKS</sequence>
<gene>
    <name evidence="3" type="ORF">M472_00420</name>
</gene>
<evidence type="ECO:0000313" key="3">
    <source>
        <dbReference type="EMBL" id="ERJ57219.1"/>
    </source>
</evidence>
<dbReference type="Gene3D" id="1.20.5.320">
    <property type="entry name" value="6-Phosphogluconate Dehydrogenase, domain 3"/>
    <property type="match status" value="1"/>
</dbReference>
<dbReference type="AlphaFoldDB" id="U2IWZ8"/>
<evidence type="ECO:0000256" key="2">
    <source>
        <dbReference type="SAM" id="SignalP"/>
    </source>
</evidence>
<dbReference type="OrthoDB" id="956932at2"/>
<feature type="signal peptide" evidence="2">
    <location>
        <begin position="1"/>
        <end position="22"/>
    </location>
</feature>
<evidence type="ECO:0008006" key="5">
    <source>
        <dbReference type="Google" id="ProtNLM"/>
    </source>
</evidence>
<dbReference type="PROSITE" id="PS51257">
    <property type="entry name" value="PROKAR_LIPOPROTEIN"/>
    <property type="match status" value="1"/>
</dbReference>
<proteinExistence type="predicted"/>
<reference evidence="3 4" key="1">
    <citation type="journal article" date="2013" name="Genome Announc.">
        <title>The Draft Genome Sequence of Sphingomonas paucimobilis Strain HER1398 (Proteobacteria), Host to the Giant PAU Phage, Indicates That It Is a Member of the Genus Sphingobacterium (Bacteroidetes).</title>
        <authorList>
            <person name="White R.A.III."/>
            <person name="Suttle C.A."/>
        </authorList>
    </citation>
    <scope>NUCLEOTIDE SEQUENCE [LARGE SCALE GENOMIC DNA]</scope>
    <source>
        <strain evidence="3 4">HER1398</strain>
    </source>
</reference>
<dbReference type="Proteomes" id="UP000016584">
    <property type="component" value="Unassembled WGS sequence"/>
</dbReference>
<evidence type="ECO:0000313" key="4">
    <source>
        <dbReference type="Proteomes" id="UP000016584"/>
    </source>
</evidence>
<dbReference type="EMBL" id="ATDL01000022">
    <property type="protein sequence ID" value="ERJ57219.1"/>
    <property type="molecule type" value="Genomic_DNA"/>
</dbReference>